<organism evidence="2 3">
    <name type="scientific">Blyttiomyces helicus</name>
    <dbReference type="NCBI Taxonomy" id="388810"/>
    <lineage>
        <taxon>Eukaryota</taxon>
        <taxon>Fungi</taxon>
        <taxon>Fungi incertae sedis</taxon>
        <taxon>Chytridiomycota</taxon>
        <taxon>Chytridiomycota incertae sedis</taxon>
        <taxon>Chytridiomycetes</taxon>
        <taxon>Chytridiomycetes incertae sedis</taxon>
        <taxon>Blyttiomyces</taxon>
    </lineage>
</organism>
<dbReference type="AlphaFoldDB" id="A0A4P9VXZ1"/>
<dbReference type="EMBL" id="KZ999902">
    <property type="protein sequence ID" value="RKO84631.1"/>
    <property type="molecule type" value="Genomic_DNA"/>
</dbReference>
<gene>
    <name evidence="2" type="ORF">BDK51DRAFT_47406</name>
</gene>
<proteinExistence type="predicted"/>
<protein>
    <submittedName>
        <fullName evidence="2">Uncharacterized protein</fullName>
    </submittedName>
</protein>
<evidence type="ECO:0000313" key="3">
    <source>
        <dbReference type="Proteomes" id="UP000269721"/>
    </source>
</evidence>
<name>A0A4P9VXZ1_9FUNG</name>
<reference evidence="3" key="1">
    <citation type="journal article" date="2018" name="Nat. Microbiol.">
        <title>Leveraging single-cell genomics to expand the fungal tree of life.</title>
        <authorList>
            <person name="Ahrendt S.R."/>
            <person name="Quandt C.A."/>
            <person name="Ciobanu D."/>
            <person name="Clum A."/>
            <person name="Salamov A."/>
            <person name="Andreopoulos B."/>
            <person name="Cheng J.F."/>
            <person name="Woyke T."/>
            <person name="Pelin A."/>
            <person name="Henrissat B."/>
            <person name="Reynolds N.K."/>
            <person name="Benny G.L."/>
            <person name="Smith M.E."/>
            <person name="James T.Y."/>
            <person name="Grigoriev I.V."/>
        </authorList>
    </citation>
    <scope>NUCLEOTIDE SEQUENCE [LARGE SCALE GENOMIC DNA]</scope>
</reference>
<keyword evidence="3" id="KW-1185">Reference proteome</keyword>
<accession>A0A4P9VXZ1</accession>
<evidence type="ECO:0000313" key="2">
    <source>
        <dbReference type="EMBL" id="RKO84631.1"/>
    </source>
</evidence>
<evidence type="ECO:0000256" key="1">
    <source>
        <dbReference type="SAM" id="MobiDB-lite"/>
    </source>
</evidence>
<sequence length="252" mass="26728">MFCADYEDQVGEAGVGGAGAVSVAGRERRVGVDLFDRYLTHTRTTPPSIPTTTATHLQASIHTTPDELTTLISHGLLTLHEGDALRYAVRHAGPFWAAVGKGRRELLRILNRRSGDGGVLEQEVGDGDDNPLYEWFFHAGTGAASASGLPSLPMVHHPRSPGLWGPRKHLISCSSSHTRVQMPIGPFIRKVSSSPKGSPPITAWSSAGGEPATYTSPPSPSPSPGVRVAGGTKKKEMGAGLKKFLSGPKKRK</sequence>
<feature type="region of interest" description="Disordered" evidence="1">
    <location>
        <begin position="188"/>
        <end position="252"/>
    </location>
</feature>
<dbReference type="Proteomes" id="UP000269721">
    <property type="component" value="Unassembled WGS sequence"/>
</dbReference>